<dbReference type="SUPFAM" id="SSF103473">
    <property type="entry name" value="MFS general substrate transporter"/>
    <property type="match status" value="1"/>
</dbReference>
<reference evidence="6" key="1">
    <citation type="journal article" date="2012" name="MBio">
        <title>Comparative genome analysis of Trichophyton rubrum and related dermatophytes reveals candidate genes involved in infection.</title>
        <authorList>
            <person name="Martinez D.A."/>
            <person name="Oliver B.G."/>
            <person name="Graeser Y."/>
            <person name="Goldberg J.M."/>
            <person name="Li W."/>
            <person name="Martinez-Rossi N.M."/>
            <person name="Monod M."/>
            <person name="Shelest E."/>
            <person name="Barton R.C."/>
            <person name="Birch E."/>
            <person name="Brakhage A.A."/>
            <person name="Chen Z."/>
            <person name="Gurr S.J."/>
            <person name="Heiman D."/>
            <person name="Heitman J."/>
            <person name="Kosti I."/>
            <person name="Rossi A."/>
            <person name="Saif S."/>
            <person name="Samalova M."/>
            <person name="Saunders C.W."/>
            <person name="Shea T."/>
            <person name="Summerbell R.C."/>
            <person name="Xu J."/>
            <person name="Young S."/>
            <person name="Zeng Q."/>
            <person name="Birren B.W."/>
            <person name="Cuomo C.A."/>
            <person name="White T.C."/>
        </authorList>
    </citation>
    <scope>NUCLEOTIDE SEQUENCE [LARGE SCALE GENOMIC DNA]</scope>
    <source>
        <strain evidence="6">ATCC MYA-4604 / CBS 118893</strain>
    </source>
</reference>
<organism evidence="6">
    <name type="scientific">Arthroderma gypseum (strain ATCC MYA-4604 / CBS 118893)</name>
    <name type="common">Microsporum gypseum</name>
    <dbReference type="NCBI Taxonomy" id="535722"/>
    <lineage>
        <taxon>Eukaryota</taxon>
        <taxon>Fungi</taxon>
        <taxon>Dikarya</taxon>
        <taxon>Ascomycota</taxon>
        <taxon>Pezizomycotina</taxon>
        <taxon>Eurotiomycetes</taxon>
        <taxon>Eurotiomycetidae</taxon>
        <taxon>Onygenales</taxon>
        <taxon>Arthrodermataceae</taxon>
        <taxon>Nannizzia</taxon>
    </lineage>
</organism>
<dbReference type="InterPro" id="IPR036259">
    <property type="entry name" value="MFS_trans_sf"/>
</dbReference>
<keyword evidence="4" id="KW-0472">Membrane</keyword>
<evidence type="ECO:0000256" key="4">
    <source>
        <dbReference type="SAM" id="Phobius"/>
    </source>
</evidence>
<accession>E4UX84</accession>
<evidence type="ECO:0000256" key="1">
    <source>
        <dbReference type="ARBA" id="ARBA00004141"/>
    </source>
</evidence>
<dbReference type="GO" id="GO:0022857">
    <property type="term" value="F:transmembrane transporter activity"/>
    <property type="evidence" value="ECO:0007669"/>
    <property type="project" value="InterPro"/>
</dbReference>
<dbReference type="PANTHER" id="PTHR11360">
    <property type="entry name" value="MONOCARBOXYLATE TRANSPORTER"/>
    <property type="match status" value="1"/>
</dbReference>
<gene>
    <name evidence="5" type="ORF">MGYG_05668</name>
</gene>
<dbReference type="Pfam" id="PF07690">
    <property type="entry name" value="MFS_1"/>
    <property type="match status" value="1"/>
</dbReference>
<protein>
    <recommendedName>
        <fullName evidence="7">Major facilitator superfamily (MFS) profile domain-containing protein</fullName>
    </recommendedName>
</protein>
<dbReference type="HOGENOM" id="CLU_001265_1_1_1"/>
<dbReference type="PANTHER" id="PTHR11360:SF130">
    <property type="entry name" value="MAJOR FACILITATOR SUPERFAMILY (MFS) PROFILE DOMAIN-CONTAINING PROTEIN-RELATED"/>
    <property type="match status" value="1"/>
</dbReference>
<dbReference type="Gene3D" id="1.20.1250.20">
    <property type="entry name" value="MFS general substrate transporter like domains"/>
    <property type="match status" value="2"/>
</dbReference>
<dbReference type="InParanoid" id="E4UX84"/>
<sequence>MGLSAESSTQQIEARDLEKAVAAIPISSYAEVLSGEKDGSQAQSGSSSDHDHGAGEISKIPTNTVERPGVLEKTLSLVRTRESNFDPGPPPDGGYHAWLQVALTHMVIFNTWGFVNGFGVFQSYYTEALKRSPSDISWIGGTQIFLLFFIGTFSGRATDAGYFKAVWSAGAVIIIFSIFMTSLCKTYWQTFLSQGICMGIGSGLIFCPSVALLTSYFARRRSLAIAITASGSATGGIVYPVLVQQLLPKIGFGWTMRVIGLITAVTLTPGFFFLRQRIPPRRTGPFFELQAFREPAYTLYAVAMFLNFWALYIAFFYVGSFGRNVIGLSQKDSINLILIINCVGIFGRLIPCYISDWKSGPINALIPCTVVAGATLFGWIGVKREPSLYAFSIVYGFFAAGIQALFPSALTSLTTDLRKSGIRFGMTLSIVSFSSLTGSPIAGALIALRDGDFLYAQIFAGLSMFLSLAVLLFSRSKVVGWKLKARV</sequence>
<dbReference type="InterPro" id="IPR011701">
    <property type="entry name" value="MFS"/>
</dbReference>
<dbReference type="EMBL" id="DS989825">
    <property type="protein sequence ID" value="EFR02671.1"/>
    <property type="molecule type" value="Genomic_DNA"/>
</dbReference>
<evidence type="ECO:0000256" key="2">
    <source>
        <dbReference type="ARBA" id="ARBA00006727"/>
    </source>
</evidence>
<feature type="transmembrane region" description="Helical" evidence="4">
    <location>
        <begin position="362"/>
        <end position="382"/>
    </location>
</feature>
<feature type="transmembrane region" description="Helical" evidence="4">
    <location>
        <begin position="422"/>
        <end position="448"/>
    </location>
</feature>
<keyword evidence="4" id="KW-0812">Transmembrane</keyword>
<comment type="similarity">
    <text evidence="2">Belongs to the major facilitator superfamily. Monocarboxylate porter (TC 2.A.1.13) family.</text>
</comment>
<dbReference type="GeneID" id="10028359"/>
<dbReference type="VEuPathDB" id="FungiDB:MGYG_05668"/>
<feature type="transmembrane region" description="Helical" evidence="4">
    <location>
        <begin position="223"/>
        <end position="242"/>
    </location>
</feature>
<evidence type="ECO:0000313" key="5">
    <source>
        <dbReference type="EMBL" id="EFR02671.1"/>
    </source>
</evidence>
<feature type="transmembrane region" description="Helical" evidence="4">
    <location>
        <begin position="107"/>
        <end position="124"/>
    </location>
</feature>
<feature type="transmembrane region" description="Helical" evidence="4">
    <location>
        <begin position="333"/>
        <end position="350"/>
    </location>
</feature>
<keyword evidence="6" id="KW-1185">Reference proteome</keyword>
<dbReference type="eggNOG" id="KOG2504">
    <property type="taxonomic scope" value="Eukaryota"/>
</dbReference>
<feature type="transmembrane region" description="Helical" evidence="4">
    <location>
        <begin position="136"/>
        <end position="154"/>
    </location>
</feature>
<dbReference type="GO" id="GO:0016020">
    <property type="term" value="C:membrane"/>
    <property type="evidence" value="ECO:0007669"/>
    <property type="project" value="UniProtKB-SubCell"/>
</dbReference>
<evidence type="ECO:0008006" key="7">
    <source>
        <dbReference type="Google" id="ProtNLM"/>
    </source>
</evidence>
<dbReference type="OrthoDB" id="6509908at2759"/>
<dbReference type="InterPro" id="IPR050327">
    <property type="entry name" value="Proton-linked_MCT"/>
</dbReference>
<dbReference type="RefSeq" id="XP_003173082.1">
    <property type="nucleotide sequence ID" value="XM_003173034.1"/>
</dbReference>
<feature type="transmembrane region" description="Helical" evidence="4">
    <location>
        <begin position="454"/>
        <end position="474"/>
    </location>
</feature>
<feature type="transmembrane region" description="Helical" evidence="4">
    <location>
        <begin position="388"/>
        <end position="410"/>
    </location>
</feature>
<dbReference type="AlphaFoldDB" id="E4UX84"/>
<feature type="transmembrane region" description="Helical" evidence="4">
    <location>
        <begin position="295"/>
        <end position="318"/>
    </location>
</feature>
<comment type="subcellular location">
    <subcellularLocation>
        <location evidence="1">Membrane</location>
        <topology evidence="1">Multi-pass membrane protein</topology>
    </subcellularLocation>
</comment>
<feature type="transmembrane region" description="Helical" evidence="4">
    <location>
        <begin position="254"/>
        <end position="274"/>
    </location>
</feature>
<keyword evidence="4" id="KW-1133">Transmembrane helix</keyword>
<feature type="region of interest" description="Disordered" evidence="3">
    <location>
        <begin position="34"/>
        <end position="63"/>
    </location>
</feature>
<feature type="transmembrane region" description="Helical" evidence="4">
    <location>
        <begin position="161"/>
        <end position="179"/>
    </location>
</feature>
<dbReference type="Proteomes" id="UP000002669">
    <property type="component" value="Unassembled WGS sequence"/>
</dbReference>
<name>E4UX84_ARTGP</name>
<evidence type="ECO:0000256" key="3">
    <source>
        <dbReference type="SAM" id="MobiDB-lite"/>
    </source>
</evidence>
<proteinExistence type="inferred from homology"/>
<evidence type="ECO:0000313" key="6">
    <source>
        <dbReference type="Proteomes" id="UP000002669"/>
    </source>
</evidence>
<feature type="transmembrane region" description="Helical" evidence="4">
    <location>
        <begin position="191"/>
        <end position="216"/>
    </location>
</feature>
<dbReference type="OMA" id="EWAAFTE"/>